<evidence type="ECO:0000256" key="4">
    <source>
        <dbReference type="ARBA" id="ARBA00023242"/>
    </source>
</evidence>
<dbReference type="GO" id="GO:0120330">
    <property type="term" value="C:rixosome complex"/>
    <property type="evidence" value="ECO:0007669"/>
    <property type="project" value="UniProtKB-UniRule"/>
</dbReference>
<dbReference type="Pfam" id="PF12333">
    <property type="entry name" value="Ipi1_N"/>
    <property type="match status" value="1"/>
</dbReference>
<comment type="function">
    <text evidence="1 5">Component of the RIX1 complex required for processing of ITS2 sequences from 35S pre-rRNA.</text>
</comment>
<sequence length="259" mass="28293">MTSSNKKKQKRAADFKKQKLRVGKTPAKAANHTNTSFKSKTLVLASQAIAPTHEVTKQFTHHLSLLSHHSPSTRKDSLLFLSTHYPSSNIPAAVLIPKLAPLILDPNSDVRLALQGLFKVLRPREVRVHMHVLLLHIWSAMSHIEPDIRGDSTEFLVWALQVAPEEVLSHGGWSRGLKALAGVLGFADEGPRGTKAAKLVVRHLGALKEFLVAGMPGEEVVGRLRRGLEGVMKEGGEVGRLAGRVAVVLDDALKPKEEQ</sequence>
<comment type="subcellular location">
    <subcellularLocation>
        <location evidence="2 5">Nucleus</location>
    </subcellularLocation>
</comment>
<dbReference type="InterPro" id="IPR016024">
    <property type="entry name" value="ARM-type_fold"/>
</dbReference>
<dbReference type="Gene3D" id="1.25.10.10">
    <property type="entry name" value="Leucine-rich Repeat Variant"/>
    <property type="match status" value="1"/>
</dbReference>
<evidence type="ECO:0000313" key="8">
    <source>
        <dbReference type="EMBL" id="KAA8900010.1"/>
    </source>
</evidence>
<feature type="region of interest" description="Disordered" evidence="6">
    <location>
        <begin position="1"/>
        <end position="28"/>
    </location>
</feature>
<dbReference type="AlphaFoldDB" id="A0A5J5EQW6"/>
<keyword evidence="5" id="KW-0698">rRNA processing</keyword>
<dbReference type="EMBL" id="VXIS01000160">
    <property type="protein sequence ID" value="KAA8900010.1"/>
    <property type="molecule type" value="Genomic_DNA"/>
</dbReference>
<keyword evidence="5" id="KW-0690">Ribosome biogenesis</keyword>
<reference evidence="8 9" key="1">
    <citation type="submission" date="2019-09" db="EMBL/GenBank/DDBJ databases">
        <title>Draft genome of the ectomycorrhizal ascomycete Sphaerosporella brunnea.</title>
        <authorList>
            <consortium name="DOE Joint Genome Institute"/>
            <person name="Benucci G.M."/>
            <person name="Marozzi G."/>
            <person name="Antonielli L."/>
            <person name="Sanchez S."/>
            <person name="Marco P."/>
            <person name="Wang X."/>
            <person name="Falini L.B."/>
            <person name="Barry K."/>
            <person name="Haridas S."/>
            <person name="Lipzen A."/>
            <person name="Labutti K."/>
            <person name="Grigoriev I.V."/>
            <person name="Murat C."/>
            <person name="Martin F."/>
            <person name="Albertini E."/>
            <person name="Donnini D."/>
            <person name="Bonito G."/>
        </authorList>
    </citation>
    <scope>NUCLEOTIDE SEQUENCE [LARGE SCALE GENOMIC DNA]</scope>
    <source>
        <strain evidence="8 9">Sb_GMNB300</strain>
    </source>
</reference>
<gene>
    <name evidence="8" type="ORF">FN846DRAFT_959604</name>
</gene>
<comment type="caution">
    <text evidence="8">The sequence shown here is derived from an EMBL/GenBank/DDBJ whole genome shotgun (WGS) entry which is preliminary data.</text>
</comment>
<organism evidence="8 9">
    <name type="scientific">Sphaerosporella brunnea</name>
    <dbReference type="NCBI Taxonomy" id="1250544"/>
    <lineage>
        <taxon>Eukaryota</taxon>
        <taxon>Fungi</taxon>
        <taxon>Dikarya</taxon>
        <taxon>Ascomycota</taxon>
        <taxon>Pezizomycotina</taxon>
        <taxon>Pezizomycetes</taxon>
        <taxon>Pezizales</taxon>
        <taxon>Pyronemataceae</taxon>
        <taxon>Sphaerosporella</taxon>
    </lineage>
</organism>
<keyword evidence="9" id="KW-1185">Reference proteome</keyword>
<dbReference type="GO" id="GO:0006364">
    <property type="term" value="P:rRNA processing"/>
    <property type="evidence" value="ECO:0007669"/>
    <property type="project" value="UniProtKB-UniRule"/>
</dbReference>
<evidence type="ECO:0000256" key="6">
    <source>
        <dbReference type="SAM" id="MobiDB-lite"/>
    </source>
</evidence>
<comment type="subunit">
    <text evidence="5">Component of the RIX1 complex.</text>
</comment>
<feature type="domain" description="Pre-rRNA-processing protein Ipi1 N-terminal" evidence="7">
    <location>
        <begin position="125"/>
        <end position="197"/>
    </location>
</feature>
<keyword evidence="4 5" id="KW-0539">Nucleus</keyword>
<dbReference type="PANTHER" id="PTHR16056">
    <property type="entry name" value="REGULATOR OF MICROTUBULE DYNAMICS PROTEIN"/>
    <property type="match status" value="1"/>
</dbReference>
<dbReference type="SUPFAM" id="SSF48371">
    <property type="entry name" value="ARM repeat"/>
    <property type="match status" value="1"/>
</dbReference>
<dbReference type="PANTHER" id="PTHR16056:SF2">
    <property type="entry name" value="TESTIS-EXPRESSED PROTEIN 10"/>
    <property type="match status" value="1"/>
</dbReference>
<dbReference type="GO" id="GO:0005634">
    <property type="term" value="C:nucleus"/>
    <property type="evidence" value="ECO:0007669"/>
    <property type="project" value="UniProtKB-SubCell"/>
</dbReference>
<protein>
    <recommendedName>
        <fullName evidence="5">Pre-rRNA-processing protein</fullName>
    </recommendedName>
</protein>
<feature type="compositionally biased region" description="Basic residues" evidence="6">
    <location>
        <begin position="1"/>
        <end position="10"/>
    </location>
</feature>
<evidence type="ECO:0000256" key="3">
    <source>
        <dbReference type="ARBA" id="ARBA00006427"/>
    </source>
</evidence>
<dbReference type="OrthoDB" id="361362at2759"/>
<accession>A0A5J5EQW6</accession>
<dbReference type="Proteomes" id="UP000326924">
    <property type="component" value="Unassembled WGS sequence"/>
</dbReference>
<evidence type="ECO:0000256" key="2">
    <source>
        <dbReference type="ARBA" id="ARBA00004123"/>
    </source>
</evidence>
<evidence type="ECO:0000259" key="7">
    <source>
        <dbReference type="Pfam" id="PF12333"/>
    </source>
</evidence>
<dbReference type="InterPro" id="IPR024679">
    <property type="entry name" value="Ipi1_N"/>
</dbReference>
<dbReference type="InParanoid" id="A0A5J5EQW6"/>
<dbReference type="FunCoup" id="A0A5J5EQW6">
    <property type="interactions" value="227"/>
</dbReference>
<evidence type="ECO:0000256" key="5">
    <source>
        <dbReference type="RuleBase" id="RU368021"/>
    </source>
</evidence>
<dbReference type="InterPro" id="IPR011989">
    <property type="entry name" value="ARM-like"/>
</dbReference>
<comment type="similarity">
    <text evidence="3 5">Belongs to the IPI1/TEX10 family.</text>
</comment>
<name>A0A5J5EQW6_9PEZI</name>
<evidence type="ECO:0000256" key="1">
    <source>
        <dbReference type="ARBA" id="ARBA00002355"/>
    </source>
</evidence>
<proteinExistence type="inferred from homology"/>
<evidence type="ECO:0000313" key="9">
    <source>
        <dbReference type="Proteomes" id="UP000326924"/>
    </source>
</evidence>